<feature type="compositionally biased region" description="Basic and acidic residues" evidence="2">
    <location>
        <begin position="59"/>
        <end position="72"/>
    </location>
</feature>
<organism evidence="4 5">
    <name type="scientific">Rehmannia glutinosa</name>
    <name type="common">Chinese foxglove</name>
    <dbReference type="NCBI Taxonomy" id="99300"/>
    <lineage>
        <taxon>Eukaryota</taxon>
        <taxon>Viridiplantae</taxon>
        <taxon>Streptophyta</taxon>
        <taxon>Embryophyta</taxon>
        <taxon>Tracheophyta</taxon>
        <taxon>Spermatophyta</taxon>
        <taxon>Magnoliopsida</taxon>
        <taxon>eudicotyledons</taxon>
        <taxon>Gunneridae</taxon>
        <taxon>Pentapetalae</taxon>
        <taxon>asterids</taxon>
        <taxon>lamiids</taxon>
        <taxon>Lamiales</taxon>
        <taxon>Orobanchaceae</taxon>
        <taxon>Rehmannieae</taxon>
        <taxon>Rehmannia</taxon>
    </lineage>
</organism>
<evidence type="ECO:0000313" key="5">
    <source>
        <dbReference type="Proteomes" id="UP001318860"/>
    </source>
</evidence>
<dbReference type="SUPFAM" id="SSF57850">
    <property type="entry name" value="RING/U-box"/>
    <property type="match status" value="1"/>
</dbReference>
<dbReference type="SMART" id="SM00184">
    <property type="entry name" value="RING"/>
    <property type="match status" value="1"/>
</dbReference>
<gene>
    <name evidence="4" type="ORF">DH2020_021931</name>
</gene>
<dbReference type="InterPro" id="IPR013083">
    <property type="entry name" value="Znf_RING/FYVE/PHD"/>
</dbReference>
<reference evidence="4 5" key="1">
    <citation type="journal article" date="2021" name="Comput. Struct. Biotechnol. J.">
        <title>De novo genome assembly of the potent medicinal plant Rehmannia glutinosa using nanopore technology.</title>
        <authorList>
            <person name="Ma L."/>
            <person name="Dong C."/>
            <person name="Song C."/>
            <person name="Wang X."/>
            <person name="Zheng X."/>
            <person name="Niu Y."/>
            <person name="Chen S."/>
            <person name="Feng W."/>
        </authorList>
    </citation>
    <scope>NUCLEOTIDE SEQUENCE [LARGE SCALE GENOMIC DNA]</scope>
    <source>
        <strain evidence="4">DH-2019</strain>
    </source>
</reference>
<feature type="compositionally biased region" description="Basic residues" evidence="2">
    <location>
        <begin position="73"/>
        <end position="86"/>
    </location>
</feature>
<feature type="region of interest" description="Disordered" evidence="2">
    <location>
        <begin position="1"/>
        <end position="216"/>
    </location>
</feature>
<keyword evidence="5" id="KW-1185">Reference proteome</keyword>
<keyword evidence="1" id="KW-0863">Zinc-finger</keyword>
<comment type="caution">
    <text evidence="4">The sequence shown here is derived from an EMBL/GenBank/DDBJ whole genome shotgun (WGS) entry which is preliminary data.</text>
</comment>
<protein>
    <recommendedName>
        <fullName evidence="3">RING-type domain-containing protein</fullName>
    </recommendedName>
</protein>
<keyword evidence="1" id="KW-0479">Metal-binding</keyword>
<evidence type="ECO:0000256" key="2">
    <source>
        <dbReference type="SAM" id="MobiDB-lite"/>
    </source>
</evidence>
<accession>A0ABR0WET4</accession>
<dbReference type="InterPro" id="IPR001841">
    <property type="entry name" value="Znf_RING"/>
</dbReference>
<dbReference type="PANTHER" id="PTHR46629">
    <property type="entry name" value="OS01G0917900 PROTEIN"/>
    <property type="match status" value="1"/>
</dbReference>
<dbReference type="CDD" id="cd16449">
    <property type="entry name" value="RING-HC"/>
    <property type="match status" value="1"/>
</dbReference>
<sequence length="309" mass="34499">MDSGGGRGGGWDELDSQNPRSFPRDHFAGNTRATDKSGSARRVNAPLPRAESNRTLLDIIREEGGGGKDSKKTWRHFKDKLRRKNSGGRGSAWTSTVHVPASDIPINNRMISRHPSARINPNSDSDLTDQADISAVPDARAPSLVRNPSRAIERASGRFDYNAPFPRKKLQREDNYEAEEEDDDERSGSEEEESEKEAADEEEEEEEGGDEERAPVRMSLMSLLAETDKQMGFDGLAYMMEEEEEDEDDDGGDGGGEYNICCVCMVRHKGVAFVPCGHSFCRLCSREMWVDRGNCPLCNNYILEILDIF</sequence>
<feature type="compositionally biased region" description="Gly residues" evidence="2">
    <location>
        <begin position="1"/>
        <end position="11"/>
    </location>
</feature>
<name>A0ABR0WET4_REHGL</name>
<evidence type="ECO:0000259" key="3">
    <source>
        <dbReference type="PROSITE" id="PS50089"/>
    </source>
</evidence>
<dbReference type="Gene3D" id="3.30.40.10">
    <property type="entry name" value="Zinc/RING finger domain, C3HC4 (zinc finger)"/>
    <property type="match status" value="1"/>
</dbReference>
<proteinExistence type="predicted"/>
<evidence type="ECO:0000313" key="4">
    <source>
        <dbReference type="EMBL" id="KAK6145111.1"/>
    </source>
</evidence>
<dbReference type="PROSITE" id="PS50089">
    <property type="entry name" value="ZF_RING_2"/>
    <property type="match status" value="1"/>
</dbReference>
<dbReference type="Proteomes" id="UP001318860">
    <property type="component" value="Unassembled WGS sequence"/>
</dbReference>
<keyword evidence="1" id="KW-0862">Zinc</keyword>
<feature type="domain" description="RING-type" evidence="3">
    <location>
        <begin position="261"/>
        <end position="299"/>
    </location>
</feature>
<feature type="compositionally biased region" description="Acidic residues" evidence="2">
    <location>
        <begin position="176"/>
        <end position="210"/>
    </location>
</feature>
<evidence type="ECO:0000256" key="1">
    <source>
        <dbReference type="PROSITE-ProRule" id="PRU00175"/>
    </source>
</evidence>
<dbReference type="Pfam" id="PF13920">
    <property type="entry name" value="zf-C3HC4_3"/>
    <property type="match status" value="1"/>
</dbReference>
<dbReference type="EMBL" id="JABTTQ020000012">
    <property type="protein sequence ID" value="KAK6145111.1"/>
    <property type="molecule type" value="Genomic_DNA"/>
</dbReference>